<dbReference type="Proteomes" id="UP000321726">
    <property type="component" value="Unassembled WGS sequence"/>
</dbReference>
<dbReference type="EMBL" id="BJXU01000071">
    <property type="protein sequence ID" value="GEN23997.1"/>
    <property type="molecule type" value="Genomic_DNA"/>
</dbReference>
<dbReference type="AlphaFoldDB" id="A0A1M7I3D2"/>
<accession>A0A1M7I3D2</accession>
<gene>
    <name evidence="1" type="ORF">HCU01_19460</name>
    <name evidence="2" type="ORF">SAMN05660971_02783</name>
</gene>
<reference evidence="1 4" key="2">
    <citation type="submission" date="2019-07" db="EMBL/GenBank/DDBJ databases">
        <title>Whole genome shotgun sequence of Halomonas cupida NBRC 102219.</title>
        <authorList>
            <person name="Hosoyama A."/>
            <person name="Uohara A."/>
            <person name="Ohji S."/>
            <person name="Ichikawa N."/>
        </authorList>
    </citation>
    <scope>NUCLEOTIDE SEQUENCE [LARGE SCALE GENOMIC DNA]</scope>
    <source>
        <strain evidence="1 4">NBRC 102219</strain>
    </source>
</reference>
<dbReference type="STRING" id="44933.SAMN05660971_02783"/>
<dbReference type="EMBL" id="FRCA01000007">
    <property type="protein sequence ID" value="SHM34937.1"/>
    <property type="molecule type" value="Genomic_DNA"/>
</dbReference>
<dbReference type="RefSeq" id="WP_073435797.1">
    <property type="nucleotide sequence ID" value="NZ_BJXU01000071.1"/>
</dbReference>
<evidence type="ECO:0000313" key="1">
    <source>
        <dbReference type="EMBL" id="GEN23997.1"/>
    </source>
</evidence>
<dbReference type="Gene3D" id="3.30.530.20">
    <property type="match status" value="1"/>
</dbReference>
<dbReference type="SUPFAM" id="SSF55961">
    <property type="entry name" value="Bet v1-like"/>
    <property type="match status" value="1"/>
</dbReference>
<organism evidence="2 3">
    <name type="scientific">Halomonas cupida</name>
    <dbReference type="NCBI Taxonomy" id="44933"/>
    <lineage>
        <taxon>Bacteria</taxon>
        <taxon>Pseudomonadati</taxon>
        <taxon>Pseudomonadota</taxon>
        <taxon>Gammaproteobacteria</taxon>
        <taxon>Oceanospirillales</taxon>
        <taxon>Halomonadaceae</taxon>
        <taxon>Halomonas</taxon>
    </lineage>
</organism>
<keyword evidence="4" id="KW-1185">Reference proteome</keyword>
<reference evidence="2 3" key="1">
    <citation type="submission" date="2016-11" db="EMBL/GenBank/DDBJ databases">
        <authorList>
            <person name="Jaros S."/>
            <person name="Januszkiewicz K."/>
            <person name="Wedrychowicz H."/>
        </authorList>
    </citation>
    <scope>NUCLEOTIDE SEQUENCE [LARGE SCALE GENOMIC DNA]</scope>
    <source>
        <strain evidence="2 3">DSM 4740</strain>
    </source>
</reference>
<evidence type="ECO:0000313" key="4">
    <source>
        <dbReference type="Proteomes" id="UP000321726"/>
    </source>
</evidence>
<name>A0A1M7I3D2_9GAMM</name>
<proteinExistence type="predicted"/>
<evidence type="ECO:0000313" key="3">
    <source>
        <dbReference type="Proteomes" id="UP000184123"/>
    </source>
</evidence>
<protein>
    <submittedName>
        <fullName evidence="2">Polyketide cyclase / dehydrase and lipid transport</fullName>
    </submittedName>
</protein>
<dbReference type="InterPro" id="IPR023393">
    <property type="entry name" value="START-like_dom_sf"/>
</dbReference>
<dbReference type="OrthoDB" id="880456at2"/>
<evidence type="ECO:0000313" key="2">
    <source>
        <dbReference type="EMBL" id="SHM34937.1"/>
    </source>
</evidence>
<sequence>MMAVQHISTYIHRSPGDVYAFASSPANLPKWAAGLAGSEVTREDGQWRATAPFGRVSIRFAKDNTFGVMDHDVELDDGSVFHNPMRVVANEEGSEFTFTLFRQPEMTDEQFAADREAVEADLATLKTLLESQPDER</sequence>
<dbReference type="Proteomes" id="UP000184123">
    <property type="component" value="Unassembled WGS sequence"/>
</dbReference>